<protein>
    <submittedName>
        <fullName evidence="1">Uncharacterized protein</fullName>
    </submittedName>
</protein>
<keyword evidence="2" id="KW-1185">Reference proteome</keyword>
<gene>
    <name evidence="1" type="ORF">M404DRAFT_1004617</name>
</gene>
<name>A0A0C3IRG0_PISTI</name>
<dbReference type="AlphaFoldDB" id="A0A0C3IRG0"/>
<dbReference type="HOGENOM" id="CLU_1876278_0_0_1"/>
<reference evidence="1 2" key="1">
    <citation type="submission" date="2014-04" db="EMBL/GenBank/DDBJ databases">
        <authorList>
            <consortium name="DOE Joint Genome Institute"/>
            <person name="Kuo A."/>
            <person name="Kohler A."/>
            <person name="Costa M.D."/>
            <person name="Nagy L.G."/>
            <person name="Floudas D."/>
            <person name="Copeland A."/>
            <person name="Barry K.W."/>
            <person name="Cichocki N."/>
            <person name="Veneault-Fourrey C."/>
            <person name="LaButti K."/>
            <person name="Lindquist E.A."/>
            <person name="Lipzen A."/>
            <person name="Lundell T."/>
            <person name="Morin E."/>
            <person name="Murat C."/>
            <person name="Sun H."/>
            <person name="Tunlid A."/>
            <person name="Henrissat B."/>
            <person name="Grigoriev I.V."/>
            <person name="Hibbett D.S."/>
            <person name="Martin F."/>
            <person name="Nordberg H.P."/>
            <person name="Cantor M.N."/>
            <person name="Hua S.X."/>
        </authorList>
    </citation>
    <scope>NUCLEOTIDE SEQUENCE [LARGE SCALE GENOMIC DNA]</scope>
    <source>
        <strain evidence="1 2">Marx 270</strain>
    </source>
</reference>
<proteinExistence type="predicted"/>
<dbReference type="EMBL" id="KN832004">
    <property type="protein sequence ID" value="KIN99512.1"/>
    <property type="molecule type" value="Genomic_DNA"/>
</dbReference>
<evidence type="ECO:0000313" key="2">
    <source>
        <dbReference type="Proteomes" id="UP000054217"/>
    </source>
</evidence>
<accession>A0A0C3IRG0</accession>
<sequence>MIPRVGRVSRPKAASENAPLLYVVQERVRAWLSKGELLPMCDPSSLVGPTQGGRGLRAAVLDLILRSPSRYAVGNNAKKVWRNFVMANYILNFSQVSLVLAPHAVIVLNRLYYLKVRVGCASAMPFLSSIGYSEGC</sequence>
<evidence type="ECO:0000313" key="1">
    <source>
        <dbReference type="EMBL" id="KIN99512.1"/>
    </source>
</evidence>
<dbReference type="Proteomes" id="UP000054217">
    <property type="component" value="Unassembled WGS sequence"/>
</dbReference>
<organism evidence="1 2">
    <name type="scientific">Pisolithus tinctorius Marx 270</name>
    <dbReference type="NCBI Taxonomy" id="870435"/>
    <lineage>
        <taxon>Eukaryota</taxon>
        <taxon>Fungi</taxon>
        <taxon>Dikarya</taxon>
        <taxon>Basidiomycota</taxon>
        <taxon>Agaricomycotina</taxon>
        <taxon>Agaricomycetes</taxon>
        <taxon>Agaricomycetidae</taxon>
        <taxon>Boletales</taxon>
        <taxon>Sclerodermatineae</taxon>
        <taxon>Pisolithaceae</taxon>
        <taxon>Pisolithus</taxon>
    </lineage>
</organism>
<reference evidence="2" key="2">
    <citation type="submission" date="2015-01" db="EMBL/GenBank/DDBJ databases">
        <title>Evolutionary Origins and Diversification of the Mycorrhizal Mutualists.</title>
        <authorList>
            <consortium name="DOE Joint Genome Institute"/>
            <consortium name="Mycorrhizal Genomics Consortium"/>
            <person name="Kohler A."/>
            <person name="Kuo A."/>
            <person name="Nagy L.G."/>
            <person name="Floudas D."/>
            <person name="Copeland A."/>
            <person name="Barry K.W."/>
            <person name="Cichocki N."/>
            <person name="Veneault-Fourrey C."/>
            <person name="LaButti K."/>
            <person name="Lindquist E.A."/>
            <person name="Lipzen A."/>
            <person name="Lundell T."/>
            <person name="Morin E."/>
            <person name="Murat C."/>
            <person name="Riley R."/>
            <person name="Ohm R."/>
            <person name="Sun H."/>
            <person name="Tunlid A."/>
            <person name="Henrissat B."/>
            <person name="Grigoriev I.V."/>
            <person name="Hibbett D.S."/>
            <person name="Martin F."/>
        </authorList>
    </citation>
    <scope>NUCLEOTIDE SEQUENCE [LARGE SCALE GENOMIC DNA]</scope>
    <source>
        <strain evidence="2">Marx 270</strain>
    </source>
</reference>
<dbReference type="InParanoid" id="A0A0C3IRG0"/>